<dbReference type="GO" id="GO:0003677">
    <property type="term" value="F:DNA binding"/>
    <property type="evidence" value="ECO:0007669"/>
    <property type="project" value="InterPro"/>
</dbReference>
<dbReference type="RefSeq" id="WP_127748425.1">
    <property type="nucleotide sequence ID" value="NZ_CP033219.1"/>
</dbReference>
<dbReference type="Proteomes" id="UP000283063">
    <property type="component" value="Chromosome"/>
</dbReference>
<keyword evidence="3" id="KW-1185">Reference proteome</keyword>
<reference evidence="2 3" key="1">
    <citation type="submission" date="2018-10" db="EMBL/GenBank/DDBJ databases">
        <title>Parasedimentitalea marina sp. nov., a psychrophilic bacterium isolated from deep seawater of the New Britain Trench.</title>
        <authorList>
            <person name="Cao J."/>
        </authorList>
    </citation>
    <scope>NUCLEOTIDE SEQUENCE [LARGE SCALE GENOMIC DNA]</scope>
    <source>
        <strain evidence="2 3">W43</strain>
    </source>
</reference>
<organism evidence="2 3">
    <name type="scientific">Parasedimentitalea marina</name>
    <dbReference type="NCBI Taxonomy" id="2483033"/>
    <lineage>
        <taxon>Bacteria</taxon>
        <taxon>Pseudomonadati</taxon>
        <taxon>Pseudomonadota</taxon>
        <taxon>Alphaproteobacteria</taxon>
        <taxon>Rhodobacterales</taxon>
        <taxon>Paracoccaceae</taxon>
        <taxon>Parasedimentitalea</taxon>
    </lineage>
</organism>
<feature type="domain" description="HTH cro/C1-type" evidence="1">
    <location>
        <begin position="8"/>
        <end position="60"/>
    </location>
</feature>
<dbReference type="SUPFAM" id="SSF47413">
    <property type="entry name" value="lambda repressor-like DNA-binding domains"/>
    <property type="match status" value="1"/>
</dbReference>
<evidence type="ECO:0000313" key="2">
    <source>
        <dbReference type="EMBL" id="AZV77864.1"/>
    </source>
</evidence>
<dbReference type="KEGG" id="sedi:EBB79_08130"/>
<dbReference type="AlphaFoldDB" id="A0A3T0N1G3"/>
<evidence type="ECO:0000259" key="1">
    <source>
        <dbReference type="Pfam" id="PF13443"/>
    </source>
</evidence>
<dbReference type="InterPro" id="IPR010982">
    <property type="entry name" value="Lambda_DNA-bd_dom_sf"/>
</dbReference>
<accession>A0A3T0N1G3</accession>
<evidence type="ECO:0000313" key="3">
    <source>
        <dbReference type="Proteomes" id="UP000283063"/>
    </source>
</evidence>
<protein>
    <submittedName>
        <fullName evidence="2">XRE family transcriptional regulator</fullName>
    </submittedName>
</protein>
<dbReference type="InterPro" id="IPR001387">
    <property type="entry name" value="Cro/C1-type_HTH"/>
</dbReference>
<dbReference type="EMBL" id="CP033219">
    <property type="protein sequence ID" value="AZV77864.1"/>
    <property type="molecule type" value="Genomic_DNA"/>
</dbReference>
<name>A0A3T0N1G3_9RHOB</name>
<gene>
    <name evidence="2" type="ORF">EBB79_08130</name>
</gene>
<sequence>MDAEARKRLRIAIAASNITGQSICDKYGWPKNYVSRVVNGDIKGPDPTRLLHICDELNVGIVYVLTGRQTTSDRQNLLNEIAQSPQEVIDQVADFVRDIGLGSES</sequence>
<proteinExistence type="predicted"/>
<dbReference type="OrthoDB" id="7875290at2"/>
<dbReference type="Pfam" id="PF13443">
    <property type="entry name" value="HTH_26"/>
    <property type="match status" value="1"/>
</dbReference>
<dbReference type="Gene3D" id="1.10.260.40">
    <property type="entry name" value="lambda repressor-like DNA-binding domains"/>
    <property type="match status" value="1"/>
</dbReference>
<dbReference type="CDD" id="cd00093">
    <property type="entry name" value="HTH_XRE"/>
    <property type="match status" value="1"/>
</dbReference>